<dbReference type="RefSeq" id="WP_215504023.1">
    <property type="nucleotide sequence ID" value="NZ_CP076361.1"/>
</dbReference>
<evidence type="ECO:0000313" key="7">
    <source>
        <dbReference type="Proteomes" id="UP000679352"/>
    </source>
</evidence>
<dbReference type="KEGG" id="gfu:KM031_02110"/>
<feature type="compositionally biased region" description="Basic and acidic residues" evidence="4">
    <location>
        <begin position="236"/>
        <end position="252"/>
    </location>
</feature>
<dbReference type="InterPro" id="IPR051620">
    <property type="entry name" value="ORF904-like_C"/>
</dbReference>
<reference evidence="6" key="1">
    <citation type="submission" date="2021-06" db="EMBL/GenBank/DDBJ databases">
        <title>Direct submission.</title>
        <authorList>
            <person name="Lee C.-S."/>
            <person name="Jin L."/>
        </authorList>
    </citation>
    <scope>NUCLEOTIDE SEQUENCE</scope>
    <source>
        <strain evidence="6">Con5</strain>
    </source>
</reference>
<dbReference type="InterPro" id="IPR006500">
    <property type="entry name" value="Helicase_put_C_phage/plasmid"/>
</dbReference>
<evidence type="ECO:0000256" key="2">
    <source>
        <dbReference type="ARBA" id="ARBA00022801"/>
    </source>
</evidence>
<dbReference type="Pfam" id="PF19263">
    <property type="entry name" value="DUF5906"/>
    <property type="match status" value="1"/>
</dbReference>
<keyword evidence="1" id="KW-0547">Nucleotide-binding</keyword>
<dbReference type="PROSITE" id="PS51206">
    <property type="entry name" value="SF3_HELICASE_1"/>
    <property type="match status" value="1"/>
</dbReference>
<dbReference type="InterPro" id="IPR045455">
    <property type="entry name" value="NrS-1_pol-like_helicase"/>
</dbReference>
<dbReference type="PANTHER" id="PTHR35372">
    <property type="entry name" value="ATP BINDING PROTEIN-RELATED"/>
    <property type="match status" value="1"/>
</dbReference>
<name>A0A975P6G4_9RHOB</name>
<dbReference type="GO" id="GO:0005524">
    <property type="term" value="F:ATP binding"/>
    <property type="evidence" value="ECO:0007669"/>
    <property type="project" value="UniProtKB-KW"/>
</dbReference>
<organism evidence="6 7">
    <name type="scientific">Gemmobacter fulvus</name>
    <dbReference type="NCBI Taxonomy" id="2840474"/>
    <lineage>
        <taxon>Bacteria</taxon>
        <taxon>Pseudomonadati</taxon>
        <taxon>Pseudomonadota</taxon>
        <taxon>Alphaproteobacteria</taxon>
        <taxon>Rhodobacterales</taxon>
        <taxon>Paracoccaceae</taxon>
        <taxon>Gemmobacter</taxon>
    </lineage>
</organism>
<gene>
    <name evidence="6" type="ORF">KM031_02110</name>
</gene>
<dbReference type="EMBL" id="CP076361">
    <property type="protein sequence ID" value="QWK90730.1"/>
    <property type="molecule type" value="Genomic_DNA"/>
</dbReference>
<dbReference type="Gene3D" id="3.40.50.300">
    <property type="entry name" value="P-loop containing nucleotide triphosphate hydrolases"/>
    <property type="match status" value="1"/>
</dbReference>
<keyword evidence="2" id="KW-0378">Hydrolase</keyword>
<proteinExistence type="predicted"/>
<evidence type="ECO:0000259" key="5">
    <source>
        <dbReference type="PROSITE" id="PS51206"/>
    </source>
</evidence>
<dbReference type="Pfam" id="PF09250">
    <property type="entry name" value="Prim-Pol"/>
    <property type="match status" value="1"/>
</dbReference>
<protein>
    <submittedName>
        <fullName evidence="6">Bifunctional DNA primase/polymerase</fullName>
    </submittedName>
</protein>
<evidence type="ECO:0000256" key="4">
    <source>
        <dbReference type="SAM" id="MobiDB-lite"/>
    </source>
</evidence>
<dbReference type="SUPFAM" id="SSF56747">
    <property type="entry name" value="Prim-pol domain"/>
    <property type="match status" value="1"/>
</dbReference>
<dbReference type="Proteomes" id="UP000679352">
    <property type="component" value="Chromosome"/>
</dbReference>
<evidence type="ECO:0000313" key="6">
    <source>
        <dbReference type="EMBL" id="QWK90730.1"/>
    </source>
</evidence>
<dbReference type="InterPro" id="IPR014015">
    <property type="entry name" value="Helicase_SF3_DNA-vir"/>
</dbReference>
<dbReference type="GO" id="GO:0016787">
    <property type="term" value="F:hydrolase activity"/>
    <property type="evidence" value="ECO:0007669"/>
    <property type="project" value="UniProtKB-KW"/>
</dbReference>
<feature type="region of interest" description="Disordered" evidence="4">
    <location>
        <begin position="230"/>
        <end position="252"/>
    </location>
</feature>
<evidence type="ECO:0000256" key="1">
    <source>
        <dbReference type="ARBA" id="ARBA00022741"/>
    </source>
</evidence>
<feature type="domain" description="SF3 helicase" evidence="5">
    <location>
        <begin position="561"/>
        <end position="719"/>
    </location>
</feature>
<dbReference type="SMART" id="SM00943">
    <property type="entry name" value="Prim-Pol"/>
    <property type="match status" value="1"/>
</dbReference>
<dbReference type="PANTHER" id="PTHR35372:SF2">
    <property type="entry name" value="SF3 HELICASE DOMAIN-CONTAINING PROTEIN"/>
    <property type="match status" value="1"/>
</dbReference>
<dbReference type="NCBIfam" id="TIGR01613">
    <property type="entry name" value="primase_Cterm"/>
    <property type="match status" value="1"/>
</dbReference>
<keyword evidence="3" id="KW-0067">ATP-binding</keyword>
<dbReference type="AlphaFoldDB" id="A0A975P6G4"/>
<dbReference type="SUPFAM" id="SSF52540">
    <property type="entry name" value="P-loop containing nucleoside triphosphate hydrolases"/>
    <property type="match status" value="1"/>
</dbReference>
<evidence type="ECO:0000256" key="3">
    <source>
        <dbReference type="ARBA" id="ARBA00022840"/>
    </source>
</evidence>
<dbReference type="InterPro" id="IPR027417">
    <property type="entry name" value="P-loop_NTPase"/>
</dbReference>
<keyword evidence="7" id="KW-1185">Reference proteome</keyword>
<dbReference type="InterPro" id="IPR015330">
    <property type="entry name" value="DNA_primase/pol_bifunc_N"/>
</dbReference>
<sequence length="845" mass="93574">MKPNYDDSRIVSDAGFSLIPLHRYDAMVSVKGKRKQAGKRPLDNKWTTKLYSNAEVLAEAEKHGRNLGVRLTATQLVVDVDPRNFGLTDEAKERLKEAEIKATLDKNGKPTAATKALMGASWVEHTLTSKGNPLERLLDDCSMDLADYPRVETGSGGYHIYMAKPATLSVKDSLPEYPGIEYKSLGRQVVAPGSIHPDTGRHYVAVQDAFGDFKALPELAPGLSERIGRSRTNQDWSERARRATDGSREDARTRIDAGQIAELLPWVSIPSGHGDYLDWVMFLMAAHFAASGDIDVLAELEGWVDADAEIQDRWCGFGQYDGTPVTFGTLAKLALQYCLPGHKADVEAWIVKVRAASDFALLDFETSELDKMIANDVFSGNADQEAPLASKNITVLAQAFLNAQPYKLLRVQGRWLEYDKQKGCYAVLPPGDEHIEGEIWKFLHGRKYIAGTGLKIIEENAALVTNVKKAAMAHSAGPKELPAWNYSGSATLPLPSVLMPVSNGLLHLPTRRLLPATPMFVNVNVSAVHYDADATCPTWLRAVDQWFTPEQGPNVGVRDTEAIELLQEYLGYCLTQDISQQKFLYVMGPTRSGKSTLLTTLSMLLGDGNCKGAEEDSFTDTFGLELYEDAQVITFGDFRNSNTKTMSRLVSQILKIVGGDKVPVNRKNEKVVDKVLPARLVFASNLLPRFNDSAGAVAGRMLLLQYPNSYLGREDKLLPMKLKAEMAGILNWALDGLDRLKKRGSFVQPRSAAPLFKNVRVRTMPTKTFVEDQMVVDANSVLPKDEVFMAFETWLEGFSTTVAVHYDHFFSQLYDNYPDVVTTKPRINGEQVPSIRGLAWKGPFD</sequence>
<accession>A0A975P6G4</accession>